<dbReference type="OrthoDB" id="1081007at2759"/>
<evidence type="ECO:0000313" key="6">
    <source>
        <dbReference type="Proteomes" id="UP001153620"/>
    </source>
</evidence>
<feature type="binding site" evidence="3">
    <location>
        <position position="487"/>
    </location>
    <ligand>
        <name>L-glutamate</name>
        <dbReference type="ChEBI" id="CHEBI:29985"/>
    </ligand>
</feature>
<dbReference type="InterPro" id="IPR043137">
    <property type="entry name" value="GGT_ssub_C"/>
</dbReference>
<dbReference type="InterPro" id="IPR000101">
    <property type="entry name" value="GGT_peptidase"/>
</dbReference>
<feature type="transmembrane region" description="Helical" evidence="4">
    <location>
        <begin position="478"/>
        <end position="502"/>
    </location>
</feature>
<dbReference type="PANTHER" id="PTHR11686">
    <property type="entry name" value="GAMMA GLUTAMYL TRANSPEPTIDASE"/>
    <property type="match status" value="1"/>
</dbReference>
<dbReference type="Pfam" id="PF01019">
    <property type="entry name" value="G_glu_transpept"/>
    <property type="match status" value="1"/>
</dbReference>
<feature type="binding site" evidence="3">
    <location>
        <begin position="414"/>
        <end position="416"/>
    </location>
    <ligand>
        <name>L-glutamate</name>
        <dbReference type="ChEBI" id="CHEBI:29985"/>
    </ligand>
</feature>
<evidence type="ECO:0000256" key="2">
    <source>
        <dbReference type="PIRSR" id="PIRSR600101-1"/>
    </source>
</evidence>
<organism evidence="5 6">
    <name type="scientific">Chironomus riparius</name>
    <dbReference type="NCBI Taxonomy" id="315576"/>
    <lineage>
        <taxon>Eukaryota</taxon>
        <taxon>Metazoa</taxon>
        <taxon>Ecdysozoa</taxon>
        <taxon>Arthropoda</taxon>
        <taxon>Hexapoda</taxon>
        <taxon>Insecta</taxon>
        <taxon>Pterygota</taxon>
        <taxon>Neoptera</taxon>
        <taxon>Endopterygota</taxon>
        <taxon>Diptera</taxon>
        <taxon>Nematocera</taxon>
        <taxon>Chironomoidea</taxon>
        <taxon>Chironomidae</taxon>
        <taxon>Chironominae</taxon>
        <taxon>Chironomus</taxon>
    </lineage>
</organism>
<reference evidence="5" key="1">
    <citation type="submission" date="2022-01" db="EMBL/GenBank/DDBJ databases">
        <authorList>
            <person name="King R."/>
        </authorList>
    </citation>
    <scope>NUCLEOTIDE SEQUENCE</scope>
</reference>
<dbReference type="GO" id="GO:0036374">
    <property type="term" value="F:glutathione hydrolase activity"/>
    <property type="evidence" value="ECO:0007669"/>
    <property type="project" value="InterPro"/>
</dbReference>
<evidence type="ECO:0000256" key="4">
    <source>
        <dbReference type="SAM" id="Phobius"/>
    </source>
</evidence>
<keyword evidence="4" id="KW-1133">Transmembrane helix</keyword>
<dbReference type="FunFam" id="3.60.20.40:FF:000001">
    <property type="entry name" value="Gamma-glutamyltranspeptidase 1"/>
    <property type="match status" value="1"/>
</dbReference>
<dbReference type="GO" id="GO:0005886">
    <property type="term" value="C:plasma membrane"/>
    <property type="evidence" value="ECO:0007669"/>
    <property type="project" value="TreeGrafter"/>
</dbReference>
<feature type="transmembrane region" description="Helical" evidence="4">
    <location>
        <begin position="12"/>
        <end position="31"/>
    </location>
</feature>
<dbReference type="InterPro" id="IPR029055">
    <property type="entry name" value="Ntn_hydrolases_N"/>
</dbReference>
<keyword evidence="4" id="KW-0812">Transmembrane</keyword>
<dbReference type="Proteomes" id="UP001153620">
    <property type="component" value="Chromosome 1"/>
</dbReference>
<proteinExistence type="predicted"/>
<evidence type="ECO:0000256" key="3">
    <source>
        <dbReference type="PIRSR" id="PIRSR600101-2"/>
    </source>
</evidence>
<keyword evidence="1" id="KW-1199">Hemostasis impairing toxin</keyword>
<dbReference type="Gene3D" id="3.60.20.40">
    <property type="match status" value="1"/>
</dbReference>
<evidence type="ECO:0000313" key="5">
    <source>
        <dbReference type="EMBL" id="CAG9799966.1"/>
    </source>
</evidence>
<evidence type="ECO:0008006" key="7">
    <source>
        <dbReference type="Google" id="ProtNLM"/>
    </source>
</evidence>
<keyword evidence="6" id="KW-1185">Reference proteome</keyword>
<accession>A0A9N9RMF7</accession>
<dbReference type="SUPFAM" id="SSF56235">
    <property type="entry name" value="N-terminal nucleophile aminohydrolases (Ntn hydrolases)"/>
    <property type="match status" value="1"/>
</dbReference>
<feature type="binding site" evidence="3">
    <location>
        <position position="116"/>
    </location>
    <ligand>
        <name>L-glutamate</name>
        <dbReference type="ChEBI" id="CHEBI:29985"/>
    </ligand>
</feature>
<feature type="active site" description="Nucleophile" evidence="2">
    <location>
        <position position="396"/>
    </location>
</feature>
<feature type="binding site" evidence="3">
    <location>
        <position position="438"/>
    </location>
    <ligand>
        <name>L-glutamate</name>
        <dbReference type="ChEBI" id="CHEBI:29985"/>
    </ligand>
</feature>
<dbReference type="InterPro" id="IPR043138">
    <property type="entry name" value="GGT_lsub"/>
</dbReference>
<dbReference type="Gene3D" id="1.10.246.130">
    <property type="match status" value="1"/>
</dbReference>
<dbReference type="EMBL" id="OU895877">
    <property type="protein sequence ID" value="CAG9799966.1"/>
    <property type="molecule type" value="Genomic_DNA"/>
</dbReference>
<dbReference type="GO" id="GO:0006751">
    <property type="term" value="P:glutathione catabolic process"/>
    <property type="evidence" value="ECO:0007669"/>
    <property type="project" value="InterPro"/>
</dbReference>
<keyword evidence="1" id="KW-1202">Platelet aggregation activating toxin</keyword>
<keyword evidence="1" id="KW-0800">Toxin</keyword>
<reference evidence="5" key="2">
    <citation type="submission" date="2022-10" db="EMBL/GenBank/DDBJ databases">
        <authorList>
            <consortium name="ENA_rothamsted_submissions"/>
            <consortium name="culmorum"/>
            <person name="King R."/>
        </authorList>
    </citation>
    <scope>NUCLEOTIDE SEQUENCE</scope>
</reference>
<evidence type="ECO:0000256" key="1">
    <source>
        <dbReference type="ARBA" id="ARBA00084097"/>
    </source>
</evidence>
<feature type="binding site" evidence="3">
    <location>
        <begin position="464"/>
        <end position="465"/>
    </location>
    <ligand>
        <name>L-glutamate</name>
        <dbReference type="ChEBI" id="CHEBI:29985"/>
    </ligand>
</feature>
<name>A0A9N9RMF7_9DIPT</name>
<dbReference type="PANTHER" id="PTHR11686:SF72">
    <property type="entry name" value="GAMMA-GLUTAMYL TRANSPEPTIDASE, ISOFORM A"/>
    <property type="match status" value="1"/>
</dbReference>
<dbReference type="PRINTS" id="PR01210">
    <property type="entry name" value="GGTRANSPTASE"/>
</dbReference>
<dbReference type="FunFam" id="1.10.246.130:FF:000001">
    <property type="entry name" value="Gamma-glutamyltransferase 5 isoform 1"/>
    <property type="match status" value="1"/>
</dbReference>
<protein>
    <recommendedName>
        <fullName evidence="7">Gamma-glutamyltransferase</fullName>
    </recommendedName>
</protein>
<keyword evidence="4" id="KW-0472">Membrane</keyword>
<gene>
    <name evidence="5" type="ORF">CHIRRI_LOCUS2924</name>
</gene>
<dbReference type="AlphaFoldDB" id="A0A9N9RMF7"/>
<sequence>MKHHMSRKTKIATTVFVIFVIGLGVLLWYTYRLGDTFSGEEEEEEYLATGAIVTNVEECTYIARSILKLDGSAVDAAIAVTFCYGVAQPQASGIGGGFLATIFIKGRKKIETLNAREVAPLKISEDMYKENLNSSFEGGLSIAVPTEVKGLWELHQKYGKLSWKTLIKPSIDLAEKGFTVPSYLAKVLIAREEKIRSIKLFRDLYINPATNTIYHEGEKMTNPKLAETLKIIAEEGVDAIYSEKGSLGHKLVEEIQANGGVVSMDDFTSYNPKWGSSVSTKLFNGDTLHTTPIPSSGCLIPFILNILEGYKLYENSLKYHDENKLIYHRIVEAFKFAFGERTKLGDVLNADVVEAVRELQNVDYANRIITFINDEHTFNDTSYYGVKGPVTADYGTAHVSILATNGDAISLTTTINVIFGSWIISESTGIVYNNEIDDFSIPSASDGLLESIANSIQPAKSPMSSMAPIIVLNENHEVTLAVGGSGGILIITSLVLFLVNFLQLNQTMESALAFKRFHHQLEPMYVRLEDGYDRPDIVSYLHEKGHETKTSSPIVSAFASVIAISNQNGKVETAVDPRRGGGKGVLIEP</sequence>